<accession>A0A849KS74</accession>
<dbReference type="Proteomes" id="UP000552954">
    <property type="component" value="Unassembled WGS sequence"/>
</dbReference>
<proteinExistence type="predicted"/>
<name>A0A849KS74_9BURK</name>
<gene>
    <name evidence="1" type="ORF">HK415_18445</name>
</gene>
<protein>
    <recommendedName>
        <fullName evidence="3">DUF4124 domain-containing protein</fullName>
    </recommendedName>
</protein>
<evidence type="ECO:0000313" key="1">
    <source>
        <dbReference type="EMBL" id="NNU44709.1"/>
    </source>
</evidence>
<dbReference type="RefSeq" id="WP_171561785.1">
    <property type="nucleotide sequence ID" value="NZ_JABFCS010000001.1"/>
</dbReference>
<evidence type="ECO:0008006" key="3">
    <source>
        <dbReference type="Google" id="ProtNLM"/>
    </source>
</evidence>
<reference evidence="1 2" key="1">
    <citation type="submission" date="2020-05" db="EMBL/GenBank/DDBJ databases">
        <authorList>
            <person name="Khan S.A."/>
            <person name="Jeon C.O."/>
            <person name="Chun B.H."/>
        </authorList>
    </citation>
    <scope>NUCLEOTIDE SEQUENCE [LARGE SCALE GENOMIC DNA]</scope>
    <source>
        <strain evidence="1 2">B156</strain>
    </source>
</reference>
<comment type="caution">
    <text evidence="1">The sequence shown here is derived from an EMBL/GenBank/DDBJ whole genome shotgun (WGS) entry which is preliminary data.</text>
</comment>
<dbReference type="AlphaFoldDB" id="A0A849KS74"/>
<organism evidence="1 2">
    <name type="scientific">Ramlibacter montanisoli</name>
    <dbReference type="NCBI Taxonomy" id="2732512"/>
    <lineage>
        <taxon>Bacteria</taxon>
        <taxon>Pseudomonadati</taxon>
        <taxon>Pseudomonadota</taxon>
        <taxon>Betaproteobacteria</taxon>
        <taxon>Burkholderiales</taxon>
        <taxon>Comamonadaceae</taxon>
        <taxon>Ramlibacter</taxon>
    </lineage>
</organism>
<reference evidence="1 2" key="2">
    <citation type="submission" date="2020-06" db="EMBL/GenBank/DDBJ databases">
        <title>Ramlibacter rhizophilus sp. nov., isolated from rhizosphere soil of national flower Mugunghwa from South Korea.</title>
        <authorList>
            <person name="Zheng-Fei Y."/>
            <person name="Huan T."/>
        </authorList>
    </citation>
    <scope>NUCLEOTIDE SEQUENCE [LARGE SCALE GENOMIC DNA]</scope>
    <source>
        <strain evidence="1 2">B156</strain>
    </source>
</reference>
<dbReference type="EMBL" id="JABFCS010000001">
    <property type="protein sequence ID" value="NNU44709.1"/>
    <property type="molecule type" value="Genomic_DNA"/>
</dbReference>
<evidence type="ECO:0000313" key="2">
    <source>
        <dbReference type="Proteomes" id="UP000552954"/>
    </source>
</evidence>
<sequence length="294" mass="32204">MKQALLGVLLVLGGREAAAEMFRCQKADGSVVFQQLECPITELAPPEVPKADAPAATVVAPVPAPPPKAPTPKAFAAPERPLAVPNPVAVAPASSQDDIKPSKRKRDVLELSAQFERCRADAPGFAEKSQEVYAAWRQRHAAVISEYQKQLMAKVRAGRRGDVTLPLSLCTEEWLRGIEPLSRMPDPRYQSVEKTWQMFMGALMTGDRVTALNCLTGRAHARWKARTEAMSDDELRRIGASIRALKVQWGDDYEKEGLVADTDNRVIGIAFRNVNEEWKITEMGGAPAAGLPLQ</sequence>
<keyword evidence="2" id="KW-1185">Reference proteome</keyword>